<keyword evidence="6 13" id="KW-0808">Transferase</keyword>
<evidence type="ECO:0000256" key="5">
    <source>
        <dbReference type="ARBA" id="ARBA00022490"/>
    </source>
</evidence>
<evidence type="ECO:0000256" key="4">
    <source>
        <dbReference type="ARBA" id="ARBA00015492"/>
    </source>
</evidence>
<evidence type="ECO:0000313" key="16">
    <source>
        <dbReference type="EMBL" id="GGE28521.1"/>
    </source>
</evidence>
<dbReference type="InterPro" id="IPR010923">
    <property type="entry name" value="T(6)A37_SUA5"/>
</dbReference>
<evidence type="ECO:0000256" key="3">
    <source>
        <dbReference type="ARBA" id="ARBA00012584"/>
    </source>
</evidence>
<sequence>MRQTKYWNVQNTINEEIRKHALEEAAEWIRKGETIAFPTETVYGLGANALSDTAISRIFVAKGRPSDNPLIVHIANQEQLQDVAKSIPPLAQKIIDAFWPGPITVIVPASSQLATKVTAGLDTVGVRMPSHSVALELIRLAGVPIAAPSANRSGKPSPTQADHVAHDLDGKIAGILDGGVTGVGVESTVVDTTGEHAVLLRPGGISKEQLVELLGGVDEDPALTKANETPKSPGMKYRHYAPSAPVYLVKGDKERLIDKVKAAQKEGKHVGVIATEEHASFFSGADALAVIGSRSQLSTIAHGLYTALRTMDEANVDLIYCETFTREGIGLAIMNRLMKAANGQVI</sequence>
<dbReference type="PROSITE" id="PS51163">
    <property type="entry name" value="YRDC"/>
    <property type="match status" value="1"/>
</dbReference>
<dbReference type="Gene3D" id="3.90.870.10">
    <property type="entry name" value="DHBP synthase"/>
    <property type="match status" value="1"/>
</dbReference>
<dbReference type="InterPro" id="IPR050156">
    <property type="entry name" value="TC-AMP_synthase_SUA5"/>
</dbReference>
<dbReference type="InterPro" id="IPR038385">
    <property type="entry name" value="Sua5/YwlC_C"/>
</dbReference>
<feature type="binding site" evidence="14">
    <location>
        <position position="123"/>
    </location>
    <ligand>
        <name>ATP</name>
        <dbReference type="ChEBI" id="CHEBI:30616"/>
    </ligand>
</feature>
<feature type="binding site" evidence="14">
    <location>
        <position position="41"/>
    </location>
    <ligand>
        <name>L-threonine</name>
        <dbReference type="ChEBI" id="CHEBI:57926"/>
    </ligand>
</feature>
<feature type="binding site" evidence="14">
    <location>
        <position position="149"/>
    </location>
    <ligand>
        <name>ATP</name>
        <dbReference type="ChEBI" id="CHEBI:30616"/>
    </ligand>
</feature>
<feature type="binding site" evidence="14">
    <location>
        <position position="147"/>
    </location>
    <ligand>
        <name>L-threonine</name>
        <dbReference type="ChEBI" id="CHEBI:57926"/>
    </ligand>
</feature>
<feature type="binding site" evidence="14">
    <location>
        <position position="157"/>
    </location>
    <ligand>
        <name>ATP</name>
        <dbReference type="ChEBI" id="CHEBI:30616"/>
    </ligand>
</feature>
<dbReference type="PANTHER" id="PTHR17490:SF16">
    <property type="entry name" value="THREONYLCARBAMOYL-AMP SYNTHASE"/>
    <property type="match status" value="1"/>
</dbReference>
<dbReference type="GO" id="GO:0006450">
    <property type="term" value="P:regulation of translational fidelity"/>
    <property type="evidence" value="ECO:0007669"/>
    <property type="project" value="TreeGrafter"/>
</dbReference>
<feature type="binding site" evidence="14">
    <location>
        <position position="64"/>
    </location>
    <ligand>
        <name>ATP</name>
        <dbReference type="ChEBI" id="CHEBI:30616"/>
    </ligand>
</feature>
<dbReference type="RefSeq" id="WP_188688283.1">
    <property type="nucleotide sequence ID" value="NZ_BMIR01000001.1"/>
</dbReference>
<organism evidence="16 17">
    <name type="scientific">Pullulanibacillus camelliae</name>
    <dbReference type="NCBI Taxonomy" id="1707096"/>
    <lineage>
        <taxon>Bacteria</taxon>
        <taxon>Bacillati</taxon>
        <taxon>Bacillota</taxon>
        <taxon>Bacilli</taxon>
        <taxon>Bacillales</taxon>
        <taxon>Sporolactobacillaceae</taxon>
        <taxon>Pullulanibacillus</taxon>
    </lineage>
</organism>
<evidence type="ECO:0000256" key="2">
    <source>
        <dbReference type="ARBA" id="ARBA00007663"/>
    </source>
</evidence>
<dbReference type="InterPro" id="IPR005145">
    <property type="entry name" value="Sua5_C"/>
</dbReference>
<comment type="similarity">
    <text evidence="2 13">Belongs to the SUA5 family.</text>
</comment>
<evidence type="ECO:0000256" key="10">
    <source>
        <dbReference type="ARBA" id="ARBA00022840"/>
    </source>
</evidence>
<evidence type="ECO:0000259" key="15">
    <source>
        <dbReference type="PROSITE" id="PS51163"/>
    </source>
</evidence>
<dbReference type="PIRSF" id="PIRSF004930">
    <property type="entry name" value="Tln_factor_SUA5"/>
    <property type="match status" value="1"/>
</dbReference>
<keyword evidence="10 13" id="KW-0067">ATP-binding</keyword>
<keyword evidence="17" id="KW-1185">Reference proteome</keyword>
<feature type="domain" description="YrdC-like" evidence="15">
    <location>
        <begin position="19"/>
        <end position="205"/>
    </location>
</feature>
<dbReference type="GO" id="GO:0005737">
    <property type="term" value="C:cytoplasm"/>
    <property type="evidence" value="ECO:0007669"/>
    <property type="project" value="UniProtKB-SubCell"/>
</dbReference>
<dbReference type="FunFam" id="3.90.870.10:FF:000008">
    <property type="entry name" value="Threonylcarbamoyl-AMP synthase"/>
    <property type="match status" value="1"/>
</dbReference>
<dbReference type="GO" id="GO:0008033">
    <property type="term" value="P:tRNA processing"/>
    <property type="evidence" value="ECO:0007669"/>
    <property type="project" value="UniProtKB-KW"/>
</dbReference>
<feature type="binding site" evidence="14">
    <location>
        <position position="73"/>
    </location>
    <ligand>
        <name>L-threonine</name>
        <dbReference type="ChEBI" id="CHEBI:57926"/>
    </ligand>
</feature>
<name>A0A8J2YA75_9BACL</name>
<feature type="binding site" evidence="14">
    <location>
        <position position="68"/>
    </location>
    <ligand>
        <name>L-threonine</name>
        <dbReference type="ChEBI" id="CHEBI:57926"/>
    </ligand>
</feature>
<dbReference type="EMBL" id="BMIR01000001">
    <property type="protein sequence ID" value="GGE28521.1"/>
    <property type="molecule type" value="Genomic_DNA"/>
</dbReference>
<dbReference type="SUPFAM" id="SSF55821">
    <property type="entry name" value="YrdC/RibB"/>
    <property type="match status" value="1"/>
</dbReference>
<evidence type="ECO:0000256" key="11">
    <source>
        <dbReference type="ARBA" id="ARBA00029774"/>
    </source>
</evidence>
<evidence type="ECO:0000256" key="8">
    <source>
        <dbReference type="ARBA" id="ARBA00022695"/>
    </source>
</evidence>
<proteinExistence type="inferred from homology"/>
<comment type="caution">
    <text evidence="16">The sequence shown here is derived from an EMBL/GenBank/DDBJ whole genome shotgun (WGS) entry which is preliminary data.</text>
</comment>
<dbReference type="AlphaFoldDB" id="A0A8J2YA75"/>
<evidence type="ECO:0000256" key="7">
    <source>
        <dbReference type="ARBA" id="ARBA00022694"/>
    </source>
</evidence>
<feature type="binding site" evidence="14">
    <location>
        <position position="201"/>
    </location>
    <ligand>
        <name>ATP</name>
        <dbReference type="ChEBI" id="CHEBI:30616"/>
    </ligand>
</feature>
<comment type="function">
    <text evidence="13">Required for the formation of a threonylcarbamoyl group on adenosine at position 37 (t(6)A37) in tRNAs that read codons beginning with adenine.</text>
</comment>
<dbReference type="Pfam" id="PF01300">
    <property type="entry name" value="Sua5_yciO_yrdC"/>
    <property type="match status" value="1"/>
</dbReference>
<dbReference type="Pfam" id="PF03481">
    <property type="entry name" value="Sua5_C"/>
    <property type="match status" value="1"/>
</dbReference>
<evidence type="ECO:0000256" key="6">
    <source>
        <dbReference type="ARBA" id="ARBA00022679"/>
    </source>
</evidence>
<dbReference type="NCBIfam" id="TIGR00057">
    <property type="entry name" value="L-threonylcarbamoyladenylate synthase"/>
    <property type="match status" value="1"/>
</dbReference>
<dbReference type="PANTHER" id="PTHR17490">
    <property type="entry name" value="SUA5"/>
    <property type="match status" value="1"/>
</dbReference>
<comment type="subcellular location">
    <subcellularLocation>
        <location evidence="1 13">Cytoplasm</location>
    </subcellularLocation>
</comment>
<dbReference type="EC" id="2.7.7.87" evidence="3 13"/>
<evidence type="ECO:0000313" key="17">
    <source>
        <dbReference type="Proteomes" id="UP000628775"/>
    </source>
</evidence>
<protein>
    <recommendedName>
        <fullName evidence="4 13">Threonylcarbamoyl-AMP synthase</fullName>
        <shortName evidence="13">TC-AMP synthase</shortName>
        <ecNumber evidence="3 13">2.7.7.87</ecNumber>
    </recommendedName>
    <alternativeName>
        <fullName evidence="11 13">L-threonylcarbamoyladenylate synthase</fullName>
    </alternativeName>
</protein>
<keyword evidence="9 13" id="KW-0547">Nucleotide-binding</keyword>
<reference evidence="16" key="1">
    <citation type="journal article" date="2014" name="Int. J. Syst. Evol. Microbiol.">
        <title>Complete genome sequence of Corynebacterium casei LMG S-19264T (=DSM 44701T), isolated from a smear-ripened cheese.</title>
        <authorList>
            <consortium name="US DOE Joint Genome Institute (JGI-PGF)"/>
            <person name="Walter F."/>
            <person name="Albersmeier A."/>
            <person name="Kalinowski J."/>
            <person name="Ruckert C."/>
        </authorList>
    </citation>
    <scope>NUCLEOTIDE SEQUENCE</scope>
    <source>
        <strain evidence="16">CGMCC 1.15371</strain>
    </source>
</reference>
<evidence type="ECO:0000256" key="1">
    <source>
        <dbReference type="ARBA" id="ARBA00004496"/>
    </source>
</evidence>
<dbReference type="GO" id="GO:0000049">
    <property type="term" value="F:tRNA binding"/>
    <property type="evidence" value="ECO:0007669"/>
    <property type="project" value="TreeGrafter"/>
</dbReference>
<dbReference type="InterPro" id="IPR006070">
    <property type="entry name" value="Sua5-like_dom"/>
</dbReference>
<feature type="binding site" evidence="14">
    <location>
        <position position="240"/>
    </location>
    <ligand>
        <name>ATP</name>
        <dbReference type="ChEBI" id="CHEBI:30616"/>
    </ligand>
</feature>
<dbReference type="Gene3D" id="3.40.50.11030">
    <property type="entry name" value="Threonylcarbamoyl-AMP synthase, C-terminal domain"/>
    <property type="match status" value="1"/>
</dbReference>
<dbReference type="InterPro" id="IPR017945">
    <property type="entry name" value="DHBP_synth_RibB-like_a/b_dom"/>
</dbReference>
<evidence type="ECO:0000256" key="9">
    <source>
        <dbReference type="ARBA" id="ARBA00022741"/>
    </source>
</evidence>
<feature type="binding site" evidence="14">
    <location>
        <position position="187"/>
    </location>
    <ligand>
        <name>L-threonine</name>
        <dbReference type="ChEBI" id="CHEBI:57926"/>
    </ligand>
</feature>
<keyword evidence="8 13" id="KW-0548">Nucleotidyltransferase</keyword>
<evidence type="ECO:0000256" key="13">
    <source>
        <dbReference type="PIRNR" id="PIRNR004930"/>
    </source>
</evidence>
<feature type="binding site" evidence="14">
    <location>
        <position position="127"/>
    </location>
    <ligand>
        <name>L-threonine</name>
        <dbReference type="ChEBI" id="CHEBI:57926"/>
    </ligand>
</feature>
<comment type="catalytic activity">
    <reaction evidence="12 13">
        <text>L-threonine + hydrogencarbonate + ATP = L-threonylcarbamoyladenylate + diphosphate + H2O</text>
        <dbReference type="Rhea" id="RHEA:36407"/>
        <dbReference type="ChEBI" id="CHEBI:15377"/>
        <dbReference type="ChEBI" id="CHEBI:17544"/>
        <dbReference type="ChEBI" id="CHEBI:30616"/>
        <dbReference type="ChEBI" id="CHEBI:33019"/>
        <dbReference type="ChEBI" id="CHEBI:57926"/>
        <dbReference type="ChEBI" id="CHEBI:73682"/>
        <dbReference type="EC" id="2.7.7.87"/>
    </reaction>
</comment>
<dbReference type="FunFam" id="3.40.50.11030:FF:000001">
    <property type="entry name" value="Threonylcarbamoyl-AMP synthase"/>
    <property type="match status" value="1"/>
</dbReference>
<dbReference type="GO" id="GO:0003725">
    <property type="term" value="F:double-stranded RNA binding"/>
    <property type="evidence" value="ECO:0007669"/>
    <property type="project" value="UniProtKB-UniRule"/>
</dbReference>
<evidence type="ECO:0000256" key="12">
    <source>
        <dbReference type="ARBA" id="ARBA00048366"/>
    </source>
</evidence>
<evidence type="ECO:0000256" key="14">
    <source>
        <dbReference type="PIRSR" id="PIRSR004930-1"/>
    </source>
</evidence>
<keyword evidence="7 13" id="KW-0819">tRNA processing</keyword>
<dbReference type="Proteomes" id="UP000628775">
    <property type="component" value="Unassembled WGS sequence"/>
</dbReference>
<keyword evidence="5 13" id="KW-0963">Cytoplasm</keyword>
<gene>
    <name evidence="16" type="ORF">GCM10011391_03870</name>
</gene>
<accession>A0A8J2YA75</accession>
<dbReference type="GO" id="GO:0061710">
    <property type="term" value="F:L-threonylcarbamoyladenylate synthase"/>
    <property type="evidence" value="ECO:0007669"/>
    <property type="project" value="UniProtKB-EC"/>
</dbReference>
<reference evidence="16" key="2">
    <citation type="submission" date="2020-09" db="EMBL/GenBank/DDBJ databases">
        <authorList>
            <person name="Sun Q."/>
            <person name="Zhou Y."/>
        </authorList>
    </citation>
    <scope>NUCLEOTIDE SEQUENCE</scope>
    <source>
        <strain evidence="16">CGMCC 1.15371</strain>
    </source>
</reference>
<dbReference type="GO" id="GO:0005524">
    <property type="term" value="F:ATP binding"/>
    <property type="evidence" value="ECO:0007669"/>
    <property type="project" value="UniProtKB-UniRule"/>
</dbReference>